<comment type="caution">
    <text evidence="3">The sequence shown here is derived from an EMBL/GenBank/DDBJ whole genome shotgun (WGS) entry which is preliminary data.</text>
</comment>
<organism evidence="3 4">
    <name type="scientific">Perilla frutescens var. hirtella</name>
    <name type="common">Perilla citriodora</name>
    <name type="synonym">Perilla setoyensis</name>
    <dbReference type="NCBI Taxonomy" id="608512"/>
    <lineage>
        <taxon>Eukaryota</taxon>
        <taxon>Viridiplantae</taxon>
        <taxon>Streptophyta</taxon>
        <taxon>Embryophyta</taxon>
        <taxon>Tracheophyta</taxon>
        <taxon>Spermatophyta</taxon>
        <taxon>Magnoliopsida</taxon>
        <taxon>eudicotyledons</taxon>
        <taxon>Gunneridae</taxon>
        <taxon>Pentapetalae</taxon>
        <taxon>asterids</taxon>
        <taxon>lamiids</taxon>
        <taxon>Lamiales</taxon>
        <taxon>Lamiaceae</taxon>
        <taxon>Nepetoideae</taxon>
        <taxon>Elsholtzieae</taxon>
        <taxon>Perilla</taxon>
    </lineage>
</organism>
<protein>
    <submittedName>
        <fullName evidence="3">Uncharacterized protein</fullName>
    </submittedName>
</protein>
<dbReference type="Proteomes" id="UP001190926">
    <property type="component" value="Unassembled WGS sequence"/>
</dbReference>
<feature type="region of interest" description="Disordered" evidence="1">
    <location>
        <begin position="60"/>
        <end position="118"/>
    </location>
</feature>
<feature type="compositionally biased region" description="Basic and acidic residues" evidence="1">
    <location>
        <begin position="101"/>
        <end position="118"/>
    </location>
</feature>
<dbReference type="PANTHER" id="PTHR36313">
    <property type="entry name" value="ROOT MERISTEM GROWTH FACTOR 2"/>
    <property type="match status" value="1"/>
</dbReference>
<reference evidence="3 4" key="1">
    <citation type="journal article" date="2021" name="Nat. Commun.">
        <title>Incipient diploidization of the medicinal plant Perilla within 10,000 years.</title>
        <authorList>
            <person name="Zhang Y."/>
            <person name="Shen Q."/>
            <person name="Leng L."/>
            <person name="Zhang D."/>
            <person name="Chen S."/>
            <person name="Shi Y."/>
            <person name="Ning Z."/>
            <person name="Chen S."/>
        </authorList>
    </citation>
    <scope>NUCLEOTIDE SEQUENCE [LARGE SCALE GENOMIC DNA]</scope>
    <source>
        <strain evidence="4">cv. PC099</strain>
    </source>
</reference>
<keyword evidence="2" id="KW-0732">Signal</keyword>
<name>A0AAD4JB72_PERFH</name>
<dbReference type="EMBL" id="SDAM02000099">
    <property type="protein sequence ID" value="KAH6830600.1"/>
    <property type="molecule type" value="Genomic_DNA"/>
</dbReference>
<dbReference type="InterPro" id="IPR038804">
    <property type="entry name" value="RGF3"/>
</dbReference>
<gene>
    <name evidence="3" type="ORF">C2S53_015351</name>
</gene>
<accession>A0AAD4JB72</accession>
<dbReference type="PANTHER" id="PTHR36313:SF7">
    <property type="entry name" value="OS09G0474600 PROTEIN"/>
    <property type="match status" value="1"/>
</dbReference>
<evidence type="ECO:0000256" key="2">
    <source>
        <dbReference type="SAM" id="SignalP"/>
    </source>
</evidence>
<dbReference type="AlphaFoldDB" id="A0AAD4JB72"/>
<sequence>MACRCLVMSVVIILLALDYSSAKCDQGMNLGTETDQKDVFLQSDTKFLFGRKMLLGIDGKPVYTPGKNKPTDLENPFPEAQTENNRIQAQQHSQKSMSNVAKRDHTITKKHDESKAFEEAADEVANLMRKDYKGMARRKPPINNHEPKD</sequence>
<evidence type="ECO:0000256" key="1">
    <source>
        <dbReference type="SAM" id="MobiDB-lite"/>
    </source>
</evidence>
<dbReference type="GO" id="GO:0008083">
    <property type="term" value="F:growth factor activity"/>
    <property type="evidence" value="ECO:0007669"/>
    <property type="project" value="InterPro"/>
</dbReference>
<evidence type="ECO:0000313" key="3">
    <source>
        <dbReference type="EMBL" id="KAH6830600.1"/>
    </source>
</evidence>
<proteinExistence type="predicted"/>
<dbReference type="GO" id="GO:0010082">
    <property type="term" value="P:regulation of root meristem growth"/>
    <property type="evidence" value="ECO:0007669"/>
    <property type="project" value="InterPro"/>
</dbReference>
<feature type="signal peptide" evidence="2">
    <location>
        <begin position="1"/>
        <end position="22"/>
    </location>
</feature>
<keyword evidence="4" id="KW-1185">Reference proteome</keyword>
<feature type="chain" id="PRO_5042234493" evidence="2">
    <location>
        <begin position="23"/>
        <end position="149"/>
    </location>
</feature>
<evidence type="ECO:0000313" key="4">
    <source>
        <dbReference type="Proteomes" id="UP001190926"/>
    </source>
</evidence>
<feature type="compositionally biased region" description="Polar residues" evidence="1">
    <location>
        <begin position="81"/>
        <end position="99"/>
    </location>
</feature>